<dbReference type="PANTHER" id="PTHR21137">
    <property type="entry name" value="ODORANT RECEPTOR"/>
    <property type="match status" value="1"/>
</dbReference>
<evidence type="ECO:0000256" key="7">
    <source>
        <dbReference type="ARBA" id="ARBA00023136"/>
    </source>
</evidence>
<reference evidence="11" key="1">
    <citation type="journal article" date="2017" name="Mol. Biol. Evol.">
        <title>Characterization of Odorant Receptors from a Non-ditrysian Moth, Eriocrania semipurpurella Sheds Light on the Origin of Sex Pheromone Receptors in Lepidoptera.</title>
        <authorList>
            <person name="Yuvaraj J.K."/>
            <person name="Corcoran J.A."/>
            <person name="Andersson M.N."/>
            <person name="Newcomb R.D."/>
            <person name="Anderbrant O."/>
            <person name="Lofstedt C."/>
        </authorList>
    </citation>
    <scope>NUCLEOTIDE SEQUENCE</scope>
    <source>
        <tissue evidence="11">Antenna</tissue>
    </source>
</reference>
<feature type="transmembrane region" description="Helical" evidence="10">
    <location>
        <begin position="75"/>
        <end position="94"/>
    </location>
</feature>
<dbReference type="GO" id="GO:0005886">
    <property type="term" value="C:plasma membrane"/>
    <property type="evidence" value="ECO:0007669"/>
    <property type="project" value="UniProtKB-SubCell"/>
</dbReference>
<proteinExistence type="evidence at transcript level"/>
<evidence type="ECO:0000256" key="9">
    <source>
        <dbReference type="ARBA" id="ARBA00023224"/>
    </source>
</evidence>
<keyword evidence="2" id="KW-1003">Cell membrane</keyword>
<keyword evidence="3 10" id="KW-0716">Sensory transduction</keyword>
<organism evidence="11">
    <name type="scientific">Eriocrania semipurpurella</name>
    <dbReference type="NCBI Taxonomy" id="41180"/>
    <lineage>
        <taxon>Eukaryota</taxon>
        <taxon>Metazoa</taxon>
        <taxon>Ecdysozoa</taxon>
        <taxon>Arthropoda</taxon>
        <taxon>Hexapoda</taxon>
        <taxon>Insecta</taxon>
        <taxon>Pterygota</taxon>
        <taxon>Neoptera</taxon>
        <taxon>Endopterygota</taxon>
        <taxon>Lepidoptera</taxon>
        <taxon>Glossata</taxon>
        <taxon>Eriocranioidea</taxon>
        <taxon>Eriocraniidae</taxon>
        <taxon>Eriocrania</taxon>
    </lineage>
</organism>
<gene>
    <name evidence="11" type="primary">OR6</name>
</gene>
<keyword evidence="9 10" id="KW-0807">Transducer</keyword>
<dbReference type="GO" id="GO:0004984">
    <property type="term" value="F:olfactory receptor activity"/>
    <property type="evidence" value="ECO:0007669"/>
    <property type="project" value="InterPro"/>
</dbReference>
<evidence type="ECO:0000256" key="1">
    <source>
        <dbReference type="ARBA" id="ARBA00004651"/>
    </source>
</evidence>
<feature type="transmembrane region" description="Helical" evidence="10">
    <location>
        <begin position="138"/>
        <end position="161"/>
    </location>
</feature>
<feature type="transmembrane region" description="Helical" evidence="10">
    <location>
        <begin position="192"/>
        <end position="225"/>
    </location>
</feature>
<keyword evidence="5 10" id="KW-0552">Olfaction</keyword>
<dbReference type="InterPro" id="IPR004117">
    <property type="entry name" value="7tm6_olfct_rcpt"/>
</dbReference>
<accession>A0A2H4NTB1</accession>
<dbReference type="PANTHER" id="PTHR21137:SF35">
    <property type="entry name" value="ODORANT RECEPTOR 19A-RELATED"/>
    <property type="match status" value="1"/>
</dbReference>
<evidence type="ECO:0000256" key="5">
    <source>
        <dbReference type="ARBA" id="ARBA00022725"/>
    </source>
</evidence>
<comment type="subcellular location">
    <subcellularLocation>
        <location evidence="1 10">Cell membrane</location>
        <topology evidence="1 10">Multi-pass membrane protein</topology>
    </subcellularLocation>
</comment>
<evidence type="ECO:0000256" key="6">
    <source>
        <dbReference type="ARBA" id="ARBA00022989"/>
    </source>
</evidence>
<feature type="transmembrane region" description="Helical" evidence="10">
    <location>
        <begin position="41"/>
        <end position="63"/>
    </location>
</feature>
<dbReference type="AlphaFoldDB" id="A0A2H4NTB1"/>
<dbReference type="GO" id="GO:0007165">
    <property type="term" value="P:signal transduction"/>
    <property type="evidence" value="ECO:0007669"/>
    <property type="project" value="UniProtKB-KW"/>
</dbReference>
<protein>
    <recommendedName>
        <fullName evidence="10">Odorant receptor</fullName>
    </recommendedName>
</protein>
<name>A0A2H4NTB1_9NEOP</name>
<dbReference type="EMBL" id="KY750559">
    <property type="protein sequence ID" value="ATV96626.1"/>
    <property type="molecule type" value="mRNA"/>
</dbReference>
<evidence type="ECO:0000256" key="8">
    <source>
        <dbReference type="ARBA" id="ARBA00023170"/>
    </source>
</evidence>
<evidence type="ECO:0000313" key="11">
    <source>
        <dbReference type="EMBL" id="ATV96626.1"/>
    </source>
</evidence>
<keyword evidence="8 10" id="KW-0675">Receptor</keyword>
<evidence type="ECO:0000256" key="2">
    <source>
        <dbReference type="ARBA" id="ARBA00022475"/>
    </source>
</evidence>
<evidence type="ECO:0000256" key="10">
    <source>
        <dbReference type="RuleBase" id="RU351113"/>
    </source>
</evidence>
<dbReference type="GO" id="GO:0005549">
    <property type="term" value="F:odorant binding"/>
    <property type="evidence" value="ECO:0007669"/>
    <property type="project" value="InterPro"/>
</dbReference>
<keyword evidence="4 10" id="KW-0812">Transmembrane</keyword>
<evidence type="ECO:0000256" key="3">
    <source>
        <dbReference type="ARBA" id="ARBA00022606"/>
    </source>
</evidence>
<comment type="similarity">
    <text evidence="10">Belongs to the insect chemoreceptor superfamily. Heteromeric odorant receptor channel (TC 1.A.69) family.</text>
</comment>
<dbReference type="Pfam" id="PF02949">
    <property type="entry name" value="7tm_6"/>
    <property type="match status" value="1"/>
</dbReference>
<keyword evidence="7 10" id="KW-0472">Membrane</keyword>
<keyword evidence="6 10" id="KW-1133">Transmembrane helix</keyword>
<sequence length="421" mass="48598">MSENIPIQRPLDQDFVQLARKQMLSFGIWPLKYLEGIDNKLYLAHSWFVAIAYHIMFLLQLLYVKTHSSASIYDIGHMMILVTMSFAVQTRLFGQLFNMKQYGSLFKEFFETLHLSNYPHHDEKSVKILHNCEKSAKFLFIAFAGLTGLGVVVFNVAPMILNYRSGAYQSGGETALETSLAFSLPFDYKHNIYNWAIVASIHAIVSYTVIGVIISQDCFLFYFILHILGHMEIMKEDFKSMLQKYKIREEEDEKQVGEKVLFVSQEEDHEVYDKLKRSVDHHIQLINFVVLIQDVYGLTLLSNYVFDVAGSCILLFELTQLTIESLLRYSLFLVGTFGQLYVNSVFIDQLVSVSDELRDVAYAIPWELLGRRSRFVLRMFLMRAEHPLRLTAFGVADVSVATMTQIIKTSFSYFTMLQTLE</sequence>
<evidence type="ECO:0000256" key="4">
    <source>
        <dbReference type="ARBA" id="ARBA00022692"/>
    </source>
</evidence>
<comment type="caution">
    <text evidence="10">Lacks conserved residue(s) required for the propagation of feature annotation.</text>
</comment>